<comment type="caution">
    <text evidence="4">The sequence shown here is derived from an EMBL/GenBank/DDBJ whole genome shotgun (WGS) entry which is preliminary data.</text>
</comment>
<feature type="region of interest" description="Disordered" evidence="2">
    <location>
        <begin position="698"/>
        <end position="728"/>
    </location>
</feature>
<dbReference type="CDD" id="cd09272">
    <property type="entry name" value="RNase_HI_RT_Ty1"/>
    <property type="match status" value="1"/>
</dbReference>
<feature type="compositionally biased region" description="Low complexity" evidence="2">
    <location>
        <begin position="1029"/>
        <end position="1043"/>
    </location>
</feature>
<evidence type="ECO:0000256" key="2">
    <source>
        <dbReference type="SAM" id="MobiDB-lite"/>
    </source>
</evidence>
<dbReference type="Pfam" id="PF22936">
    <property type="entry name" value="Pol_BBD"/>
    <property type="match status" value="1"/>
</dbReference>
<protein>
    <submittedName>
        <fullName evidence="4">Uncharacterized mitochondrial protein AtMg00810-like</fullName>
    </submittedName>
</protein>
<organism evidence="4">
    <name type="scientific">Tanacetum cinerariifolium</name>
    <name type="common">Dalmatian daisy</name>
    <name type="synonym">Chrysanthemum cinerariifolium</name>
    <dbReference type="NCBI Taxonomy" id="118510"/>
    <lineage>
        <taxon>Eukaryota</taxon>
        <taxon>Viridiplantae</taxon>
        <taxon>Streptophyta</taxon>
        <taxon>Embryophyta</taxon>
        <taxon>Tracheophyta</taxon>
        <taxon>Spermatophyta</taxon>
        <taxon>Magnoliopsida</taxon>
        <taxon>eudicotyledons</taxon>
        <taxon>Gunneridae</taxon>
        <taxon>Pentapetalae</taxon>
        <taxon>asterids</taxon>
        <taxon>campanulids</taxon>
        <taxon>Asterales</taxon>
        <taxon>Asteraceae</taxon>
        <taxon>Asteroideae</taxon>
        <taxon>Anthemideae</taxon>
        <taxon>Anthemidinae</taxon>
        <taxon>Tanacetum</taxon>
    </lineage>
</organism>
<gene>
    <name evidence="4" type="ORF">Tci_285583</name>
</gene>
<feature type="region of interest" description="Disordered" evidence="2">
    <location>
        <begin position="457"/>
        <end position="498"/>
    </location>
</feature>
<sequence>KNEFKAHGTLLMALLDKHKLMFNIHKDAKTLMEAIDKSLKIYEAKVKSSSSASTSTQNIAFVSSQNTDSTNEPVSAVASVSAGSAKIQVSTHSNVDTLNDDDLEEMDLKWQMGMLTVRARRFLQRTGRNLKANGLTSMGFNMSKVECYNCYRKGHFARYYDWSFQAEEEPTNYALMAFTSSSSSSSNNEVASSSKAYIKAYATLQSYYDKLTNDLRKSQFYVISYKTRLESVEARLLVYQQNETVFEEDIKLLKLDVQLRDNALVVLRHKFEKTKQEGDELQLKLENSETDESLPASPIYARYQSSEGYRAVPPPYTGTFMPPKPDFVFHDAPNNAPSFVQPTEQVKPPRPSFKPVKNSIPAANHKTDISKPQANGNSRNRKACLVCKSLTYLIKEYDYYEKKMVQTPARHHAKRGNTQHYAIMSLQNSQRHVVPTTVLTKSKLVPLTATRPVTTAVPQPHVTRPRPAKTVVTKSHSAQRRNINRRPSPKPSNFPPKVTTVKVPQVNVVKGVQGKWEWKPKCPISDHVSRHTSASMTLKRFDYNDALGRSKSDMAWGTGVIASGCSRHMTGNMSCLSYFEEINGGYVAFGGNPKGGKITKKGKIRTDKLDFDDVYFVKELKFNLFSVSQMCNKKNIVLFTDTKCIILSPEFELSNENQVLLGVLRENNMYNVDLKNIILSGDLTCLFAKEPEFKGKKPDYKVHVSPNSSAKIKKHDDKTTKEAKGKSPVELSTRYRNLSVEFKDFFDNNINEINAANTSQYFDDPNMHELEDITYSDDEEDVSAEAQFTNLETTINVSPIPTTRVYKDHPVKQKPDGIFNSHDKYVAKILRKFGLTDRKSASIPIDTKKPLLKDLGVTKIFSYLKSKPHLGLWYPKDSPFNLVAYSDSDYASARLDRKSTTGGCQFHRCRLISWQCKNQTVVATSSTEAEYVAAASCYAEVLWIQNQLLDYRVGKGFSGVKTPLFEGMIVVQQADDVADEGAAGVDVDVVPAVADEPYIPSPTPTTQPPPPSQELPSTSQVIPTPPPSLIAQPSSPLQQQQPLQPTHDAKILMDLIQTLLETYEDVTLKDVAVVAKEVEVKKDDEIEENADDDELEPAELKEVVEVVTTAKLMKEVVTAAAATFTAATTLITAATITAAPNAARRRKGVVIRDPEETSTPSIIIHSKPKSKDKGKGIMVQEPKPLKKKTQIEKDEAYARELEVGLNKNINWDDVIEQVQRKKKEDNAMLRMSYDDIRSIFKKYFNSNVAFLEKTKEQMEEEGSRALKRTSESLEEKVATKQKLDEEVKELKKHLQIVPNNDDDVYTEATPLALKVPVVVYAIHTENNKPYFKIIRANGTHQLFLSFLSLLMNFDREDLEVLWQLVKERFASLKPKSFSDDFLLTTFMYMFEKPDVQAQVWKKQRNDHASREKISIDKVYFRSDAKQSLELMLLKTSKIYTKGLRLLVEDFLLPMQVDAKGLRLLVEDILLPIQVDGVERCC</sequence>
<evidence type="ECO:0000313" key="4">
    <source>
        <dbReference type="EMBL" id="GEX13608.1"/>
    </source>
</evidence>
<feature type="coiled-coil region" evidence="1">
    <location>
        <begin position="1241"/>
        <end position="1293"/>
    </location>
</feature>
<name>A0A699H5Y9_TANCI</name>
<feature type="compositionally biased region" description="Pro residues" evidence="2">
    <location>
        <begin position="999"/>
        <end position="1013"/>
    </location>
</feature>
<dbReference type="PANTHER" id="PTHR11439:SF495">
    <property type="entry name" value="REVERSE TRANSCRIPTASE, RNA-DEPENDENT DNA POLYMERASE-RELATED"/>
    <property type="match status" value="1"/>
</dbReference>
<feature type="compositionally biased region" description="Basic and acidic residues" evidence="2">
    <location>
        <begin position="714"/>
        <end position="727"/>
    </location>
</feature>
<accession>A0A699H5Y9</accession>
<feature type="compositionally biased region" description="Basic residues" evidence="2">
    <location>
        <begin position="477"/>
        <end position="488"/>
    </location>
</feature>
<feature type="region of interest" description="Disordered" evidence="2">
    <location>
        <begin position="995"/>
        <end position="1043"/>
    </location>
</feature>
<keyword evidence="1" id="KW-0175">Coiled coil</keyword>
<evidence type="ECO:0000256" key="1">
    <source>
        <dbReference type="SAM" id="Coils"/>
    </source>
</evidence>
<feature type="region of interest" description="Disordered" evidence="2">
    <location>
        <begin position="340"/>
        <end position="378"/>
    </location>
</feature>
<dbReference type="PANTHER" id="PTHR11439">
    <property type="entry name" value="GAG-POL-RELATED RETROTRANSPOSON"/>
    <property type="match status" value="1"/>
</dbReference>
<feature type="domain" description="Retrovirus-related Pol polyprotein from transposon TNT 1-94-like beta-barrel" evidence="3">
    <location>
        <begin position="561"/>
        <end position="633"/>
    </location>
</feature>
<dbReference type="InterPro" id="IPR054722">
    <property type="entry name" value="PolX-like_BBD"/>
</dbReference>
<feature type="non-terminal residue" evidence="4">
    <location>
        <position position="1"/>
    </location>
</feature>
<dbReference type="EMBL" id="BKCJ010091410">
    <property type="protein sequence ID" value="GEX13608.1"/>
    <property type="molecule type" value="Genomic_DNA"/>
</dbReference>
<reference evidence="4" key="1">
    <citation type="journal article" date="2019" name="Sci. Rep.">
        <title>Draft genome of Tanacetum cinerariifolium, the natural source of mosquito coil.</title>
        <authorList>
            <person name="Yamashiro T."/>
            <person name="Shiraishi A."/>
            <person name="Satake H."/>
            <person name="Nakayama K."/>
        </authorList>
    </citation>
    <scope>NUCLEOTIDE SEQUENCE</scope>
</reference>
<evidence type="ECO:0000259" key="3">
    <source>
        <dbReference type="Pfam" id="PF22936"/>
    </source>
</evidence>
<proteinExistence type="predicted"/>